<sequence length="303" mass="33105">MTLSMDGMRDIPAGSMPKTGPPPGAGLSDWVGRKETVTGCVPVTSAIAIHATLSRPYLDCPAAGDPMPALWHWYAFPSAVGTCDLAADGHPRLGGFLPPVPYERRMWASGRLQFLGDLVVGEEIEKTSTITSIEEKSGSAGGMVFVEVEHELRGRRGLAVRESQTIVYLPIAPEFSPPPRKMAPTRDLVIDIRQPVSTALLFRYSAITFNAHRIHYDLPYARQVEHYPGLVVHGPLQANLLLAEATAWKGRRPDRFSFRGVHPMFQGADIHLRATQAGTGRLDMCTVAAAGHICMQSKAEWED</sequence>
<evidence type="ECO:0000313" key="4">
    <source>
        <dbReference type="Proteomes" id="UP000199628"/>
    </source>
</evidence>
<dbReference type="PANTHER" id="PTHR28152">
    <property type="entry name" value="HYDROXYACYL-THIOESTER DEHYDRATASE TYPE 2, MITOCHONDRIAL"/>
    <property type="match status" value="1"/>
</dbReference>
<protein>
    <submittedName>
        <fullName evidence="3">3-methylfumaryl-CoA hydratase</fullName>
    </submittedName>
</protein>
<evidence type="ECO:0000259" key="2">
    <source>
        <dbReference type="Pfam" id="PF13452"/>
    </source>
</evidence>
<keyword evidence="4" id="KW-1185">Reference proteome</keyword>
<evidence type="ECO:0000256" key="1">
    <source>
        <dbReference type="SAM" id="MobiDB-lite"/>
    </source>
</evidence>
<dbReference type="GO" id="GO:0019171">
    <property type="term" value="F:(3R)-hydroxyacyl-[acyl-carrier-protein] dehydratase activity"/>
    <property type="evidence" value="ECO:0007669"/>
    <property type="project" value="TreeGrafter"/>
</dbReference>
<gene>
    <name evidence="3" type="ORF">SAMN04488239_12325</name>
</gene>
<dbReference type="Proteomes" id="UP000199628">
    <property type="component" value="Unassembled WGS sequence"/>
</dbReference>
<feature type="region of interest" description="Disordered" evidence="1">
    <location>
        <begin position="1"/>
        <end position="25"/>
    </location>
</feature>
<dbReference type="SUPFAM" id="SSF54637">
    <property type="entry name" value="Thioesterase/thiol ester dehydrase-isomerase"/>
    <property type="match status" value="2"/>
</dbReference>
<accession>A0A1G7E0I1</accession>
<reference evidence="4" key="1">
    <citation type="submission" date="2016-10" db="EMBL/GenBank/DDBJ databases">
        <authorList>
            <person name="Varghese N."/>
            <person name="Submissions S."/>
        </authorList>
    </citation>
    <scope>NUCLEOTIDE SEQUENCE [LARGE SCALE GENOMIC DNA]</scope>
    <source>
        <strain evidence="4">CGMCC 1.9108</strain>
    </source>
</reference>
<dbReference type="AlphaFoldDB" id="A0A1G7E0I1"/>
<dbReference type="RefSeq" id="WP_245706616.1">
    <property type="nucleotide sequence ID" value="NZ_FMZV01000023.1"/>
</dbReference>
<dbReference type="EMBL" id="FMZV01000023">
    <property type="protein sequence ID" value="SDE57219.1"/>
    <property type="molecule type" value="Genomic_DNA"/>
</dbReference>
<dbReference type="Gene3D" id="3.10.129.10">
    <property type="entry name" value="Hotdog Thioesterase"/>
    <property type="match status" value="2"/>
</dbReference>
<evidence type="ECO:0000313" key="3">
    <source>
        <dbReference type="EMBL" id="SDE57219.1"/>
    </source>
</evidence>
<dbReference type="InterPro" id="IPR029069">
    <property type="entry name" value="HotDog_dom_sf"/>
</dbReference>
<dbReference type="InterPro" id="IPR052741">
    <property type="entry name" value="Mitochondrial_HTD2"/>
</dbReference>
<name>A0A1G7E0I1_9RHOB</name>
<dbReference type="Pfam" id="PF13452">
    <property type="entry name" value="FAS1_DH_region"/>
    <property type="match status" value="1"/>
</dbReference>
<proteinExistence type="predicted"/>
<feature type="domain" description="FAS1-like dehydratase" evidence="2">
    <location>
        <begin position="76"/>
        <end position="162"/>
    </location>
</feature>
<organism evidence="3 4">
    <name type="scientific">Ruegeria marina</name>
    <dbReference type="NCBI Taxonomy" id="639004"/>
    <lineage>
        <taxon>Bacteria</taxon>
        <taxon>Pseudomonadati</taxon>
        <taxon>Pseudomonadota</taxon>
        <taxon>Alphaproteobacteria</taxon>
        <taxon>Rhodobacterales</taxon>
        <taxon>Roseobacteraceae</taxon>
        <taxon>Ruegeria</taxon>
    </lineage>
</organism>
<dbReference type="PANTHER" id="PTHR28152:SF1">
    <property type="entry name" value="HYDROXYACYL-THIOESTER DEHYDRATASE TYPE 2, MITOCHONDRIAL"/>
    <property type="match status" value="1"/>
</dbReference>
<dbReference type="STRING" id="639004.SAMN04488239_12325"/>
<dbReference type="InterPro" id="IPR039569">
    <property type="entry name" value="FAS1-like_DH_region"/>
</dbReference>